<dbReference type="InterPro" id="IPR000524">
    <property type="entry name" value="Tscrpt_reg_HTH_GntR"/>
</dbReference>
<evidence type="ECO:0000256" key="1">
    <source>
        <dbReference type="ARBA" id="ARBA00022491"/>
    </source>
</evidence>
<reference evidence="8 9" key="1">
    <citation type="submission" date="2018-01" db="EMBL/GenBank/DDBJ databases">
        <title>Superficieibacter electus gen. nov., sp. nov., an extended-spectrum beta-lactamase possessing member of the Enterobacteriaceae family, isolated from intensive care unit surfaces.</title>
        <authorList>
            <person name="Potter R.F."/>
            <person name="D'Souza A.W."/>
        </authorList>
    </citation>
    <scope>NUCLEOTIDE SEQUENCE [LARGE SCALE GENOMIC DNA]</scope>
    <source>
        <strain evidence="7 9">BP-1</strain>
        <strain evidence="6 8">BP-2</strain>
    </source>
</reference>
<dbReference type="SUPFAM" id="SSF64288">
    <property type="entry name" value="Chorismate lyase-like"/>
    <property type="match status" value="1"/>
</dbReference>
<evidence type="ECO:0000256" key="3">
    <source>
        <dbReference type="ARBA" id="ARBA00023125"/>
    </source>
</evidence>
<keyword evidence="2" id="KW-0805">Transcription regulation</keyword>
<dbReference type="SMART" id="SM00345">
    <property type="entry name" value="HTH_GNTR"/>
    <property type="match status" value="1"/>
</dbReference>
<name>A0A2P5GH87_9ENTR</name>
<dbReference type="InterPro" id="IPR028978">
    <property type="entry name" value="Chorismate_lyase_/UTRA_dom_sf"/>
</dbReference>
<dbReference type="GO" id="GO:0003677">
    <property type="term" value="F:DNA binding"/>
    <property type="evidence" value="ECO:0007669"/>
    <property type="project" value="UniProtKB-KW"/>
</dbReference>
<evidence type="ECO:0000313" key="9">
    <source>
        <dbReference type="Proteomes" id="UP000247005"/>
    </source>
</evidence>
<dbReference type="EMBL" id="PQGD01000038">
    <property type="protein sequence ID" value="POP41668.1"/>
    <property type="molecule type" value="Genomic_DNA"/>
</dbReference>
<organism evidence="7 9">
    <name type="scientific">Superficieibacter electus</name>
    <dbReference type="NCBI Taxonomy" id="2022662"/>
    <lineage>
        <taxon>Bacteria</taxon>
        <taxon>Pseudomonadati</taxon>
        <taxon>Pseudomonadota</taxon>
        <taxon>Gammaproteobacteria</taxon>
        <taxon>Enterobacterales</taxon>
        <taxon>Enterobacteriaceae</taxon>
        <taxon>Superficieibacter</taxon>
    </lineage>
</organism>
<keyword evidence="8" id="KW-1185">Reference proteome</keyword>
<keyword evidence="3" id="KW-0238">DNA-binding</keyword>
<evidence type="ECO:0000313" key="6">
    <source>
        <dbReference type="EMBL" id="POP40599.1"/>
    </source>
</evidence>
<dbReference type="EMBL" id="PQGE01000041">
    <property type="protein sequence ID" value="POP40599.1"/>
    <property type="molecule type" value="Genomic_DNA"/>
</dbReference>
<dbReference type="Pfam" id="PF00392">
    <property type="entry name" value="GntR"/>
    <property type="match status" value="1"/>
</dbReference>
<dbReference type="SMART" id="SM00866">
    <property type="entry name" value="UTRA"/>
    <property type="match status" value="1"/>
</dbReference>
<evidence type="ECO:0000313" key="8">
    <source>
        <dbReference type="Proteomes" id="UP000237073"/>
    </source>
</evidence>
<keyword evidence="1" id="KW-0678">Repressor</keyword>
<accession>A0A2P5GH87</accession>
<feature type="domain" description="HTH gntR-type" evidence="5">
    <location>
        <begin position="5"/>
        <end position="73"/>
    </location>
</feature>
<keyword evidence="4" id="KW-0804">Transcription</keyword>
<gene>
    <name evidence="7" type="ORF">CHU32_26370</name>
    <name evidence="6" type="ORF">CHU33_26455</name>
</gene>
<sequence length="240" mass="27584">MRDNSLKYKIIFNDLRNKIITGYYEINQQLPLEKELGAFYCASRITVKKAMDLLVNDGLIIKRRGVGSFVKGAASRVASAPAAMKPFGFTAAHQGQAVSSALIEFTVAHPQPETIKNLYLEATDFVYHFSRVRYIDKQPWCIEYTEIPINIIPGIRIDNLMDSIYQYIEVETHLRIQSQHQVIRARRANELEVQTLGIAIVDPVMEIEQVTYLDNGQAFEYSIIHYRHDRYELQNVNINS</sequence>
<dbReference type="AlphaFoldDB" id="A0A2P5GH87"/>
<dbReference type="GO" id="GO:0045892">
    <property type="term" value="P:negative regulation of DNA-templated transcription"/>
    <property type="evidence" value="ECO:0007669"/>
    <property type="project" value="TreeGrafter"/>
</dbReference>
<dbReference type="PANTHER" id="PTHR44846">
    <property type="entry name" value="MANNOSYL-D-GLYCERATE TRANSPORT/METABOLISM SYSTEM REPRESSOR MNGR-RELATED"/>
    <property type="match status" value="1"/>
</dbReference>
<dbReference type="FunFam" id="3.40.1410.10:FF:000008">
    <property type="entry name" value="Transcriptional regulator, GntR family"/>
    <property type="match status" value="1"/>
</dbReference>
<protein>
    <submittedName>
        <fullName evidence="7">GntR family transcriptional regulator</fullName>
    </submittedName>
</protein>
<dbReference type="Pfam" id="PF07702">
    <property type="entry name" value="UTRA"/>
    <property type="match status" value="1"/>
</dbReference>
<evidence type="ECO:0000256" key="2">
    <source>
        <dbReference type="ARBA" id="ARBA00023015"/>
    </source>
</evidence>
<dbReference type="CDD" id="cd07377">
    <property type="entry name" value="WHTH_GntR"/>
    <property type="match status" value="1"/>
</dbReference>
<dbReference type="InterPro" id="IPR011663">
    <property type="entry name" value="UTRA"/>
</dbReference>
<dbReference type="GO" id="GO:0003700">
    <property type="term" value="F:DNA-binding transcription factor activity"/>
    <property type="evidence" value="ECO:0007669"/>
    <property type="project" value="InterPro"/>
</dbReference>
<dbReference type="InterPro" id="IPR050679">
    <property type="entry name" value="Bact_HTH_transcr_reg"/>
</dbReference>
<dbReference type="SUPFAM" id="SSF46785">
    <property type="entry name" value="Winged helix' DNA-binding domain"/>
    <property type="match status" value="1"/>
</dbReference>
<evidence type="ECO:0000313" key="7">
    <source>
        <dbReference type="EMBL" id="POP41668.1"/>
    </source>
</evidence>
<dbReference type="Proteomes" id="UP000247005">
    <property type="component" value="Unassembled WGS sequence"/>
</dbReference>
<dbReference type="Gene3D" id="3.40.1410.10">
    <property type="entry name" value="Chorismate lyase-like"/>
    <property type="match status" value="1"/>
</dbReference>
<dbReference type="Gene3D" id="1.10.10.10">
    <property type="entry name" value="Winged helix-like DNA-binding domain superfamily/Winged helix DNA-binding domain"/>
    <property type="match status" value="1"/>
</dbReference>
<dbReference type="PANTHER" id="PTHR44846:SF5">
    <property type="entry name" value="HTH-TYPE TRANSCRIPTIONAL REGULATOR GMUR"/>
    <property type="match status" value="1"/>
</dbReference>
<dbReference type="InterPro" id="IPR036390">
    <property type="entry name" value="WH_DNA-bd_sf"/>
</dbReference>
<dbReference type="Proteomes" id="UP000237073">
    <property type="component" value="Unassembled WGS sequence"/>
</dbReference>
<evidence type="ECO:0000259" key="5">
    <source>
        <dbReference type="PROSITE" id="PS50949"/>
    </source>
</evidence>
<dbReference type="OrthoDB" id="6626198at2"/>
<proteinExistence type="predicted"/>
<dbReference type="InterPro" id="IPR036388">
    <property type="entry name" value="WH-like_DNA-bd_sf"/>
</dbReference>
<dbReference type="RefSeq" id="WP_103678756.1">
    <property type="nucleotide sequence ID" value="NZ_PQGD01000038.1"/>
</dbReference>
<evidence type="ECO:0000256" key="4">
    <source>
        <dbReference type="ARBA" id="ARBA00023163"/>
    </source>
</evidence>
<dbReference type="PRINTS" id="PR00035">
    <property type="entry name" value="HTHGNTR"/>
</dbReference>
<dbReference type="PROSITE" id="PS50949">
    <property type="entry name" value="HTH_GNTR"/>
    <property type="match status" value="1"/>
</dbReference>
<comment type="caution">
    <text evidence="7">The sequence shown here is derived from an EMBL/GenBank/DDBJ whole genome shotgun (WGS) entry which is preliminary data.</text>
</comment>